<dbReference type="EMBL" id="CP001087">
    <property type="protein sequence ID" value="ACN13419.1"/>
    <property type="molecule type" value="Genomic_DNA"/>
</dbReference>
<dbReference type="InterPro" id="IPR001308">
    <property type="entry name" value="ETF_a/FixB"/>
</dbReference>
<dbReference type="OrthoDB" id="9770286at2"/>
<feature type="binding site" evidence="3">
    <location>
        <begin position="270"/>
        <end position="277"/>
    </location>
    <ligand>
        <name>FAD</name>
        <dbReference type="ChEBI" id="CHEBI:57692"/>
    </ligand>
</feature>
<dbReference type="GO" id="GO:0050660">
    <property type="term" value="F:flavin adenine dinucleotide binding"/>
    <property type="evidence" value="ECO:0007669"/>
    <property type="project" value="InterPro"/>
</dbReference>
<evidence type="ECO:0000313" key="5">
    <source>
        <dbReference type="EMBL" id="ACN13419.1"/>
    </source>
</evidence>
<dbReference type="RefSeq" id="WP_012662668.1">
    <property type="nucleotide sequence ID" value="NC_012108.1"/>
</dbReference>
<feature type="binding site" evidence="3">
    <location>
        <begin position="309"/>
        <end position="310"/>
    </location>
    <ligand>
        <name>FAD</name>
        <dbReference type="ChEBI" id="CHEBI:57692"/>
    </ligand>
</feature>
<proteinExistence type="inferred from homology"/>
<dbReference type="GO" id="GO:0033539">
    <property type="term" value="P:fatty acid beta-oxidation using acyl-CoA dehydrogenase"/>
    <property type="evidence" value="ECO:0007669"/>
    <property type="project" value="TreeGrafter"/>
</dbReference>
<keyword evidence="2" id="KW-0813">Transport</keyword>
<dbReference type="PANTHER" id="PTHR43153:SF1">
    <property type="entry name" value="ELECTRON TRANSFER FLAVOPROTEIN SUBUNIT ALPHA, MITOCHONDRIAL"/>
    <property type="match status" value="1"/>
</dbReference>
<protein>
    <submittedName>
        <fullName evidence="5">EtfA1</fullName>
    </submittedName>
</protein>
<dbReference type="InterPro" id="IPR029035">
    <property type="entry name" value="DHS-like_NAD/FAD-binding_dom"/>
</dbReference>
<evidence type="ECO:0000256" key="3">
    <source>
        <dbReference type="PIRSR" id="PIRSR000089-1"/>
    </source>
</evidence>
<evidence type="ECO:0000313" key="6">
    <source>
        <dbReference type="Proteomes" id="UP000000442"/>
    </source>
</evidence>
<keyword evidence="6" id="KW-1185">Reference proteome</keyword>
<reference evidence="5 6" key="1">
    <citation type="journal article" date="2009" name="Environ. Microbiol.">
        <title>Genome sequence of Desulfobacterium autotrophicum HRM2, a marine sulfate reducer oxidizing organic carbon completely to carbon dioxide.</title>
        <authorList>
            <person name="Strittmatter A.W."/>
            <person name="Liesegang H."/>
            <person name="Rabus R."/>
            <person name="Decker I."/>
            <person name="Amann J."/>
            <person name="Andres S."/>
            <person name="Henne A."/>
            <person name="Fricke W.F."/>
            <person name="Martinez-Arias R."/>
            <person name="Bartels D."/>
            <person name="Goesmann A."/>
            <person name="Krause L."/>
            <person name="Puehler A."/>
            <person name="Klenk H.P."/>
            <person name="Richter M."/>
            <person name="Schuler M."/>
            <person name="Gloeckner F.O."/>
            <person name="Meyerdierks A."/>
            <person name="Gottschalk G."/>
            <person name="Amann R."/>
        </authorList>
    </citation>
    <scope>NUCLEOTIDE SEQUENCE [LARGE SCALE GENOMIC DNA]</scope>
    <source>
        <strain evidence="6">ATCC 43914 / DSM 3382 / HRM2</strain>
    </source>
</reference>
<gene>
    <name evidence="5" type="primary">etfA1</name>
    <name evidence="5" type="ordered locus">HRM2_02970</name>
</gene>
<comment type="cofactor">
    <cofactor evidence="3">
        <name>FAD</name>
        <dbReference type="ChEBI" id="CHEBI:57692"/>
    </cofactor>
    <text evidence="3">Binds 1 FAD per dimer.</text>
</comment>
<evidence type="ECO:0000256" key="1">
    <source>
        <dbReference type="ARBA" id="ARBA00005817"/>
    </source>
</evidence>
<dbReference type="Pfam" id="PF00766">
    <property type="entry name" value="ETF_alpha"/>
    <property type="match status" value="1"/>
</dbReference>
<feature type="binding site" evidence="3">
    <location>
        <position position="291"/>
    </location>
    <ligand>
        <name>FAD</name>
        <dbReference type="ChEBI" id="CHEBI:57692"/>
    </ligand>
</feature>
<feature type="binding site" evidence="3">
    <location>
        <begin position="239"/>
        <end position="240"/>
    </location>
    <ligand>
        <name>FAD</name>
        <dbReference type="ChEBI" id="CHEBI:57692"/>
    </ligand>
</feature>
<dbReference type="SMART" id="SM00893">
    <property type="entry name" value="ETF"/>
    <property type="match status" value="1"/>
</dbReference>
<sequence>MKPIAVVVEHDGKRILPVTHELIHLATLLANGIHAPIVLVIPGTDQPDMAAELARLGMRTICLAITGIDGYNSGAYKTALAELFATLSPSHILVAHTATGRDFAPGLAVRLNGTAIAGVNNLLWEDGVPLFSRPIFNGAKNALIQANKTPCIAMVQPSAFLSPEVPASAPLPGPIETMEIKFSDPGIKRLGTRSADKRGDDLERATVIVSAGRGLGSRENLGAVEGFAALFPNAAMGVSRPLVDDGWMPYRFQVGITGARVSPEVYIACGISGSSQHLAGIMGSKTIVSINSDPNAAIFNHSDYCIVADILTFISAFEAIAASVNDPDR</sequence>
<keyword evidence="3" id="KW-0285">Flavoprotein</keyword>
<dbReference type="Proteomes" id="UP000000442">
    <property type="component" value="Chromosome"/>
</dbReference>
<keyword evidence="3" id="KW-0274">FAD</keyword>
<evidence type="ECO:0000256" key="2">
    <source>
        <dbReference type="ARBA" id="ARBA00022982"/>
    </source>
</evidence>
<name>C0QFM3_DESAH</name>
<dbReference type="SUPFAM" id="SSF52467">
    <property type="entry name" value="DHS-like NAD/FAD-binding domain"/>
    <property type="match status" value="1"/>
</dbReference>
<accession>C0QFM3</accession>
<dbReference type="PANTHER" id="PTHR43153">
    <property type="entry name" value="ELECTRON TRANSFER FLAVOPROTEIN ALPHA"/>
    <property type="match status" value="1"/>
</dbReference>
<organism evidence="5 6">
    <name type="scientific">Desulforapulum autotrophicum (strain ATCC 43914 / DSM 3382 / VKM B-1955 / HRM2)</name>
    <name type="common">Desulfobacterium autotrophicum</name>
    <dbReference type="NCBI Taxonomy" id="177437"/>
    <lineage>
        <taxon>Bacteria</taxon>
        <taxon>Pseudomonadati</taxon>
        <taxon>Thermodesulfobacteriota</taxon>
        <taxon>Desulfobacteria</taxon>
        <taxon>Desulfobacterales</taxon>
        <taxon>Desulfobacteraceae</taxon>
        <taxon>Desulforapulum</taxon>
    </lineage>
</organism>
<comment type="similarity">
    <text evidence="1">Belongs to the ETF alpha-subunit/FixB family.</text>
</comment>
<dbReference type="InterPro" id="IPR014729">
    <property type="entry name" value="Rossmann-like_a/b/a_fold"/>
</dbReference>
<dbReference type="SUPFAM" id="SSF52402">
    <property type="entry name" value="Adenine nucleotide alpha hydrolases-like"/>
    <property type="match status" value="1"/>
</dbReference>
<dbReference type="STRING" id="177437.HRM2_02970"/>
<dbReference type="Gene3D" id="3.40.50.620">
    <property type="entry name" value="HUPs"/>
    <property type="match status" value="1"/>
</dbReference>
<dbReference type="Pfam" id="PF01012">
    <property type="entry name" value="ETF"/>
    <property type="match status" value="1"/>
</dbReference>
<dbReference type="KEGG" id="dat:HRM2_02970"/>
<evidence type="ECO:0000259" key="4">
    <source>
        <dbReference type="SMART" id="SM00893"/>
    </source>
</evidence>
<dbReference type="eggNOG" id="COG2025">
    <property type="taxonomic scope" value="Bacteria"/>
</dbReference>
<dbReference type="PIRSF" id="PIRSF000089">
    <property type="entry name" value="Electra_flavoP_a"/>
    <property type="match status" value="1"/>
</dbReference>
<feature type="binding site" evidence="3">
    <location>
        <position position="213"/>
    </location>
    <ligand>
        <name>FAD</name>
        <dbReference type="ChEBI" id="CHEBI:57692"/>
    </ligand>
</feature>
<dbReference type="Gene3D" id="3.40.50.1220">
    <property type="entry name" value="TPP-binding domain"/>
    <property type="match status" value="1"/>
</dbReference>
<dbReference type="InterPro" id="IPR014731">
    <property type="entry name" value="ETF_asu_C"/>
</dbReference>
<dbReference type="AlphaFoldDB" id="C0QFM3"/>
<feature type="domain" description="Electron transfer flavoprotein alpha/beta-subunit N-terminal" evidence="4">
    <location>
        <begin position="4"/>
        <end position="189"/>
    </location>
</feature>
<dbReference type="GO" id="GO:0009055">
    <property type="term" value="F:electron transfer activity"/>
    <property type="evidence" value="ECO:0007669"/>
    <property type="project" value="InterPro"/>
</dbReference>
<dbReference type="HOGENOM" id="CLU_034178_0_1_7"/>
<dbReference type="InterPro" id="IPR014730">
    <property type="entry name" value="ETF_a/b_N"/>
</dbReference>
<keyword evidence="2" id="KW-0249">Electron transport</keyword>
<feature type="binding site" evidence="3">
    <location>
        <begin position="253"/>
        <end position="257"/>
    </location>
    <ligand>
        <name>FAD</name>
        <dbReference type="ChEBI" id="CHEBI:57692"/>
    </ligand>
</feature>